<sequence>MAGTGQPARQQAREARVIEHMQSENVQEWDRTMATFSHPRYEMPDGTVFDGADEVMQYWIDGRALVPDQTNELIELTHLDDGQVQIEFWLRGTPTTAAEPFEVRLWAVFGFDESDLITGERVFVQPPTAEQIAG</sequence>
<dbReference type="RefSeq" id="WP_133436980.1">
    <property type="nucleotide sequence ID" value="NZ_JAUFSA010000001.1"/>
</dbReference>
<organism evidence="1 2">
    <name type="scientific">Mycobacterium paragordonae</name>
    <dbReference type="NCBI Taxonomy" id="1389713"/>
    <lineage>
        <taxon>Bacteria</taxon>
        <taxon>Bacillati</taxon>
        <taxon>Actinomycetota</taxon>
        <taxon>Actinomycetes</taxon>
        <taxon>Mycobacteriales</taxon>
        <taxon>Mycobacteriaceae</taxon>
        <taxon>Mycobacterium</taxon>
    </lineage>
</organism>
<accession>A0A4R5WN07</accession>
<comment type="caution">
    <text evidence="1">The sequence shown here is derived from an EMBL/GenBank/DDBJ whole genome shotgun (WGS) entry which is preliminary data.</text>
</comment>
<evidence type="ECO:0000313" key="2">
    <source>
        <dbReference type="Proteomes" id="UP001229081"/>
    </source>
</evidence>
<proteinExistence type="predicted"/>
<dbReference type="Gene3D" id="3.10.450.50">
    <property type="match status" value="1"/>
</dbReference>
<dbReference type="EMBL" id="JAUFSA010000001">
    <property type="protein sequence ID" value="MDP7736442.1"/>
    <property type="molecule type" value="Genomic_DNA"/>
</dbReference>
<dbReference type="InterPro" id="IPR032710">
    <property type="entry name" value="NTF2-like_dom_sf"/>
</dbReference>
<evidence type="ECO:0000313" key="1">
    <source>
        <dbReference type="EMBL" id="MDP7736442.1"/>
    </source>
</evidence>
<dbReference type="Proteomes" id="UP001229081">
    <property type="component" value="Unassembled WGS sequence"/>
</dbReference>
<name>A0A4R5WN07_9MYCO</name>
<reference evidence="1" key="1">
    <citation type="submission" date="2023-06" db="EMBL/GenBank/DDBJ databases">
        <title>Identification of two novel mycobacterium reveal diversities and complexities of Mycobacterium gordonae clade.</title>
        <authorList>
            <person name="Matsumoto Y."/>
            <person name="Nakamura S."/>
            <person name="Motooka D."/>
            <person name="Fukushima K."/>
        </authorList>
    </citation>
    <scope>NUCLEOTIDE SEQUENCE</scope>
    <source>
        <strain evidence="1">TY812</strain>
    </source>
</reference>
<gene>
    <name evidence="1" type="ORF">QXL92_17015</name>
</gene>
<dbReference type="AlphaFoldDB" id="A0A4R5WN07"/>
<protein>
    <submittedName>
        <fullName evidence="1">Nuclear transport factor 2 family protein</fullName>
    </submittedName>
</protein>
<dbReference type="SUPFAM" id="SSF54427">
    <property type="entry name" value="NTF2-like"/>
    <property type="match status" value="1"/>
</dbReference>